<protein>
    <submittedName>
        <fullName evidence="1">Uncharacterized protein</fullName>
    </submittedName>
</protein>
<accession>A0A2I0KZL5</accession>
<organism evidence="1 2">
    <name type="scientific">Punica granatum</name>
    <name type="common">Pomegranate</name>
    <dbReference type="NCBI Taxonomy" id="22663"/>
    <lineage>
        <taxon>Eukaryota</taxon>
        <taxon>Viridiplantae</taxon>
        <taxon>Streptophyta</taxon>
        <taxon>Embryophyta</taxon>
        <taxon>Tracheophyta</taxon>
        <taxon>Spermatophyta</taxon>
        <taxon>Magnoliopsida</taxon>
        <taxon>eudicotyledons</taxon>
        <taxon>Gunneridae</taxon>
        <taxon>Pentapetalae</taxon>
        <taxon>rosids</taxon>
        <taxon>malvids</taxon>
        <taxon>Myrtales</taxon>
        <taxon>Lythraceae</taxon>
        <taxon>Punica</taxon>
    </lineage>
</organism>
<name>A0A2I0KZL5_PUNGR</name>
<gene>
    <name evidence="1" type="ORF">CRG98_005688</name>
</gene>
<dbReference type="EMBL" id="PGOL01000247">
    <property type="protein sequence ID" value="PKI73924.1"/>
    <property type="molecule type" value="Genomic_DNA"/>
</dbReference>
<comment type="caution">
    <text evidence="1">The sequence shown here is derived from an EMBL/GenBank/DDBJ whole genome shotgun (WGS) entry which is preliminary data.</text>
</comment>
<keyword evidence="2" id="KW-1185">Reference proteome</keyword>
<reference evidence="1 2" key="1">
    <citation type="submission" date="2017-11" db="EMBL/GenBank/DDBJ databases">
        <title>De-novo sequencing of pomegranate (Punica granatum L.) genome.</title>
        <authorList>
            <person name="Akparov Z."/>
            <person name="Amiraslanov A."/>
            <person name="Hajiyeva S."/>
            <person name="Abbasov M."/>
            <person name="Kaur K."/>
            <person name="Hamwieh A."/>
            <person name="Solovyev V."/>
            <person name="Salamov A."/>
            <person name="Braich B."/>
            <person name="Kosarev P."/>
            <person name="Mahmoud A."/>
            <person name="Hajiyev E."/>
            <person name="Babayeva S."/>
            <person name="Izzatullayeva V."/>
            <person name="Mammadov A."/>
            <person name="Mammadov A."/>
            <person name="Sharifova S."/>
            <person name="Ojaghi J."/>
            <person name="Eynullazada K."/>
            <person name="Bayramov B."/>
            <person name="Abdulazimova A."/>
            <person name="Shahmuradov I."/>
        </authorList>
    </citation>
    <scope>NUCLEOTIDE SEQUENCE [LARGE SCALE GENOMIC DNA]</scope>
    <source>
        <strain evidence="2">cv. AG2017</strain>
        <tissue evidence="1">Leaf</tissue>
    </source>
</reference>
<evidence type="ECO:0000313" key="2">
    <source>
        <dbReference type="Proteomes" id="UP000233551"/>
    </source>
</evidence>
<evidence type="ECO:0000313" key="1">
    <source>
        <dbReference type="EMBL" id="PKI73924.1"/>
    </source>
</evidence>
<proteinExistence type="predicted"/>
<dbReference type="AlphaFoldDB" id="A0A2I0KZL5"/>
<sequence>MLLLSPTTPPPFYPSAPVHVPIAPNPLQLSRLSRYHRNLSPSPHTLPLFSVNPLLSCERRDYRALVLNSVPLRWWRWSETEELAMSRFLGVAQGEGME</sequence>
<dbReference type="Proteomes" id="UP000233551">
    <property type="component" value="Unassembled WGS sequence"/>
</dbReference>